<dbReference type="AlphaFoldDB" id="A0A0R3SKT5"/>
<dbReference type="EMBL" id="UYSG01002974">
    <property type="protein sequence ID" value="VDL57866.1"/>
    <property type="molecule type" value="Genomic_DNA"/>
</dbReference>
<sequence>MELKLRFDARRFMSGQCSSYTEAVKMTSPSSSPAQTVSPKSQVSPASPPENNQGSYVTSTGTLEPSAPYPTLAYMTDK</sequence>
<organism evidence="4">
    <name type="scientific">Hymenolepis diminuta</name>
    <name type="common">Rat tapeworm</name>
    <dbReference type="NCBI Taxonomy" id="6216"/>
    <lineage>
        <taxon>Eukaryota</taxon>
        <taxon>Metazoa</taxon>
        <taxon>Spiralia</taxon>
        <taxon>Lophotrochozoa</taxon>
        <taxon>Platyhelminthes</taxon>
        <taxon>Cestoda</taxon>
        <taxon>Eucestoda</taxon>
        <taxon>Cyclophyllidea</taxon>
        <taxon>Hymenolepididae</taxon>
        <taxon>Hymenolepis</taxon>
    </lineage>
</organism>
<accession>A0A0R3SKT5</accession>
<reference evidence="2 3" key="2">
    <citation type="submission" date="2018-11" db="EMBL/GenBank/DDBJ databases">
        <authorList>
            <consortium name="Pathogen Informatics"/>
        </authorList>
    </citation>
    <scope>NUCLEOTIDE SEQUENCE [LARGE SCALE GENOMIC DNA]</scope>
</reference>
<evidence type="ECO:0000313" key="4">
    <source>
        <dbReference type="WBParaSite" id="HDID_0000555001-mRNA-1"/>
    </source>
</evidence>
<dbReference type="OrthoDB" id="10437847at2759"/>
<protein>
    <submittedName>
        <fullName evidence="4">Netrin receptor DCC</fullName>
    </submittedName>
</protein>
<dbReference type="Proteomes" id="UP000274504">
    <property type="component" value="Unassembled WGS sequence"/>
</dbReference>
<gene>
    <name evidence="2" type="ORF">HDID_LOCUS5548</name>
</gene>
<feature type="region of interest" description="Disordered" evidence="1">
    <location>
        <begin position="24"/>
        <end position="78"/>
    </location>
</feature>
<evidence type="ECO:0000313" key="2">
    <source>
        <dbReference type="EMBL" id="VDL57866.1"/>
    </source>
</evidence>
<feature type="compositionally biased region" description="Polar residues" evidence="1">
    <location>
        <begin position="24"/>
        <end position="63"/>
    </location>
</feature>
<dbReference type="WBParaSite" id="HDID_0000555001-mRNA-1">
    <property type="protein sequence ID" value="HDID_0000555001-mRNA-1"/>
    <property type="gene ID" value="HDID_0000555001"/>
</dbReference>
<name>A0A0R3SKT5_HYMDI</name>
<evidence type="ECO:0000313" key="3">
    <source>
        <dbReference type="Proteomes" id="UP000274504"/>
    </source>
</evidence>
<reference evidence="4" key="1">
    <citation type="submission" date="2017-02" db="UniProtKB">
        <authorList>
            <consortium name="WormBaseParasite"/>
        </authorList>
    </citation>
    <scope>IDENTIFICATION</scope>
</reference>
<evidence type="ECO:0000256" key="1">
    <source>
        <dbReference type="SAM" id="MobiDB-lite"/>
    </source>
</evidence>
<proteinExistence type="predicted"/>